<organism evidence="2 3">
    <name type="scientific">Phytophthora infestans</name>
    <name type="common">Potato late blight agent</name>
    <name type="synonym">Botrytis infestans</name>
    <dbReference type="NCBI Taxonomy" id="4787"/>
    <lineage>
        <taxon>Eukaryota</taxon>
        <taxon>Sar</taxon>
        <taxon>Stramenopiles</taxon>
        <taxon>Oomycota</taxon>
        <taxon>Peronosporomycetes</taxon>
        <taxon>Peronosporales</taxon>
        <taxon>Peronosporaceae</taxon>
        <taxon>Phytophthora</taxon>
    </lineage>
</organism>
<evidence type="ECO:0000256" key="1">
    <source>
        <dbReference type="SAM" id="MobiDB-lite"/>
    </source>
</evidence>
<feature type="compositionally biased region" description="Low complexity" evidence="1">
    <location>
        <begin position="99"/>
        <end position="112"/>
    </location>
</feature>
<evidence type="ECO:0000313" key="3">
    <source>
        <dbReference type="Proteomes" id="UP000704712"/>
    </source>
</evidence>
<evidence type="ECO:0000313" key="2">
    <source>
        <dbReference type="EMBL" id="KAF4130125.1"/>
    </source>
</evidence>
<name>A0A8S9TMF3_PHYIN</name>
<reference evidence="2" key="1">
    <citation type="submission" date="2020-03" db="EMBL/GenBank/DDBJ databases">
        <title>Hybrid Assembly of Korean Phytophthora infestans isolates.</title>
        <authorList>
            <person name="Prokchorchik M."/>
            <person name="Lee Y."/>
            <person name="Seo J."/>
            <person name="Cho J.-H."/>
            <person name="Park Y.-E."/>
            <person name="Jang D.-C."/>
            <person name="Im J.-S."/>
            <person name="Choi J.-G."/>
            <person name="Park H.-J."/>
            <person name="Lee G.-B."/>
            <person name="Lee Y.-G."/>
            <person name="Hong S.-Y."/>
            <person name="Cho K."/>
            <person name="Sohn K.H."/>
        </authorList>
    </citation>
    <scope>NUCLEOTIDE SEQUENCE</scope>
    <source>
        <strain evidence="2">KR_2_A2</strain>
    </source>
</reference>
<feature type="compositionally biased region" description="Polar residues" evidence="1">
    <location>
        <begin position="84"/>
        <end position="98"/>
    </location>
</feature>
<gene>
    <name evidence="2" type="ORF">GN958_ATG20540</name>
</gene>
<dbReference type="EMBL" id="JAACNO010002868">
    <property type="protein sequence ID" value="KAF4130125.1"/>
    <property type="molecule type" value="Genomic_DNA"/>
</dbReference>
<comment type="caution">
    <text evidence="2">The sequence shown here is derived from an EMBL/GenBank/DDBJ whole genome shotgun (WGS) entry which is preliminary data.</text>
</comment>
<dbReference type="AlphaFoldDB" id="A0A8S9TMF3"/>
<accession>A0A8S9TMF3</accession>
<sequence>MEALDKMTDESVLASLASLEVDSLDAEFLVPEELELRIGDLVDEPLHLSACGVVDSGSSTGDFDMNFLSDLLQSDNSSQAEFLPSSNESGSLTGVSSPANSCSSDAANVSSSTPDTEAKKTLLSSFGCGRD</sequence>
<dbReference type="Proteomes" id="UP000704712">
    <property type="component" value="Unassembled WGS sequence"/>
</dbReference>
<proteinExistence type="predicted"/>
<protein>
    <submittedName>
        <fullName evidence="2">Uncharacterized protein</fullName>
    </submittedName>
</protein>
<feature type="region of interest" description="Disordered" evidence="1">
    <location>
        <begin position="78"/>
        <end position="116"/>
    </location>
</feature>